<dbReference type="Proteomes" id="UP000317429">
    <property type="component" value="Chromosome"/>
</dbReference>
<dbReference type="GO" id="GO:0006046">
    <property type="term" value="P:N-acetylglucosamine catabolic process"/>
    <property type="evidence" value="ECO:0007669"/>
    <property type="project" value="TreeGrafter"/>
</dbReference>
<proteinExistence type="inferred from homology"/>
<dbReference type="SUPFAM" id="SSF51556">
    <property type="entry name" value="Metallo-dependent hydrolases"/>
    <property type="match status" value="1"/>
</dbReference>
<dbReference type="Gene3D" id="3.20.20.140">
    <property type="entry name" value="Metal-dependent hydrolases"/>
    <property type="match status" value="1"/>
</dbReference>
<sequence>MPDQFDIQVNGYAGVDFNSDSIGVEDIAAACLELQRDGVASILATVITASPERMRGRIARIAGAVAASPVAARVIHGIHVEGPCISQQPGYVGTHPAAQTRDASPDVMQPLIEAGGGLVKLVTLAPERDAGHATTRWLADRQIVVSAGHSDATLDQLRGAIDQGLSMFTHLGNGCPLTLARHDNIVQRVLSLAPSLWTCFIADGIHVPWFALRNYLKTVGVERAILVSDAISAAGKGAGRFTLGDLEVVVDNNLATWSSDGQRLMGSACPLPTALENLVREAGIPRNDARRMAGANPRAALGLAAP</sequence>
<dbReference type="EMBL" id="CP036291">
    <property type="protein sequence ID" value="QDU89688.1"/>
    <property type="molecule type" value="Genomic_DNA"/>
</dbReference>
<evidence type="ECO:0000313" key="3">
    <source>
        <dbReference type="EMBL" id="QDU89688.1"/>
    </source>
</evidence>
<dbReference type="RefSeq" id="WP_145286711.1">
    <property type="nucleotide sequence ID" value="NZ_CP036291.1"/>
</dbReference>
<accession>A0A518DDY1</accession>
<keyword evidence="4" id="KW-1185">Reference proteome</keyword>
<gene>
    <name evidence="3" type="primary">nagA_1</name>
    <name evidence="3" type="ORF">Pla175_30830</name>
</gene>
<organism evidence="3 4">
    <name type="scientific">Pirellulimonas nuda</name>
    <dbReference type="NCBI Taxonomy" id="2528009"/>
    <lineage>
        <taxon>Bacteria</taxon>
        <taxon>Pseudomonadati</taxon>
        <taxon>Planctomycetota</taxon>
        <taxon>Planctomycetia</taxon>
        <taxon>Pirellulales</taxon>
        <taxon>Lacipirellulaceae</taxon>
        <taxon>Pirellulimonas</taxon>
    </lineage>
</organism>
<dbReference type="AlphaFoldDB" id="A0A518DDY1"/>
<dbReference type="InterPro" id="IPR032466">
    <property type="entry name" value="Metal_Hydrolase"/>
</dbReference>
<dbReference type="PANTHER" id="PTHR11113">
    <property type="entry name" value="N-ACETYLGLUCOSAMINE-6-PHOSPHATE DEACETYLASE"/>
    <property type="match status" value="1"/>
</dbReference>
<dbReference type="GO" id="GO:0008448">
    <property type="term" value="F:N-acetylglucosamine-6-phosphate deacetylase activity"/>
    <property type="evidence" value="ECO:0007669"/>
    <property type="project" value="UniProtKB-EC"/>
</dbReference>
<dbReference type="KEGG" id="pnd:Pla175_30830"/>
<protein>
    <submittedName>
        <fullName evidence="3">N-acetylglucosamine-6-phosphate deacetylase</fullName>
        <ecNumber evidence="3">3.5.1.25</ecNumber>
    </submittedName>
</protein>
<dbReference type="OrthoDB" id="9776488at2"/>
<comment type="similarity">
    <text evidence="1">Belongs to the metallo-dependent hydrolases superfamily. NagA family.</text>
</comment>
<evidence type="ECO:0000313" key="4">
    <source>
        <dbReference type="Proteomes" id="UP000317429"/>
    </source>
</evidence>
<name>A0A518DDY1_9BACT</name>
<dbReference type="EC" id="3.5.1.25" evidence="3"/>
<reference evidence="3 4" key="1">
    <citation type="submission" date="2019-02" db="EMBL/GenBank/DDBJ databases">
        <title>Deep-cultivation of Planctomycetes and their phenomic and genomic characterization uncovers novel biology.</title>
        <authorList>
            <person name="Wiegand S."/>
            <person name="Jogler M."/>
            <person name="Boedeker C."/>
            <person name="Pinto D."/>
            <person name="Vollmers J."/>
            <person name="Rivas-Marin E."/>
            <person name="Kohn T."/>
            <person name="Peeters S.H."/>
            <person name="Heuer A."/>
            <person name="Rast P."/>
            <person name="Oberbeckmann S."/>
            <person name="Bunk B."/>
            <person name="Jeske O."/>
            <person name="Meyerdierks A."/>
            <person name="Storesund J.E."/>
            <person name="Kallscheuer N."/>
            <person name="Luecker S."/>
            <person name="Lage O.M."/>
            <person name="Pohl T."/>
            <person name="Merkel B.J."/>
            <person name="Hornburger P."/>
            <person name="Mueller R.-W."/>
            <person name="Bruemmer F."/>
            <person name="Labrenz M."/>
            <person name="Spormann A.M."/>
            <person name="Op den Camp H."/>
            <person name="Overmann J."/>
            <person name="Amann R."/>
            <person name="Jetten M.S.M."/>
            <person name="Mascher T."/>
            <person name="Medema M.H."/>
            <person name="Devos D.P."/>
            <person name="Kaster A.-K."/>
            <person name="Ovreas L."/>
            <person name="Rohde M."/>
            <person name="Galperin M.Y."/>
            <person name="Jogler C."/>
        </authorList>
    </citation>
    <scope>NUCLEOTIDE SEQUENCE [LARGE SCALE GENOMIC DNA]</scope>
    <source>
        <strain evidence="3 4">Pla175</strain>
    </source>
</reference>
<evidence type="ECO:0000256" key="2">
    <source>
        <dbReference type="ARBA" id="ARBA00022801"/>
    </source>
</evidence>
<evidence type="ECO:0000256" key="1">
    <source>
        <dbReference type="ARBA" id="ARBA00010716"/>
    </source>
</evidence>
<keyword evidence="2 3" id="KW-0378">Hydrolase</keyword>
<dbReference type="PANTHER" id="PTHR11113:SF14">
    <property type="entry name" value="N-ACETYLGLUCOSAMINE-6-PHOSPHATE DEACETYLASE"/>
    <property type="match status" value="1"/>
</dbReference>